<reference evidence="3 4" key="1">
    <citation type="submission" date="2018-11" db="EMBL/GenBank/DDBJ databases">
        <title>Trebonia kvetii gen.nov., sp.nov., a novel acidophilic actinobacterium, and proposal of the new actinobacterial family Treboniaceae fam. nov.</title>
        <authorList>
            <person name="Rapoport D."/>
            <person name="Sagova-Mareckova M."/>
            <person name="Sedlacek I."/>
            <person name="Provaznik J."/>
            <person name="Kralova S."/>
            <person name="Pavlinic D."/>
            <person name="Benes V."/>
            <person name="Kopecky J."/>
        </authorList>
    </citation>
    <scope>NUCLEOTIDE SEQUENCE [LARGE SCALE GENOMIC DNA]</scope>
    <source>
        <strain evidence="3 4">15Tr583</strain>
    </source>
</reference>
<evidence type="ECO:0000256" key="2">
    <source>
        <dbReference type="SAM" id="Phobius"/>
    </source>
</evidence>
<dbReference type="AlphaFoldDB" id="A0A6P2C3F0"/>
<evidence type="ECO:0000313" key="3">
    <source>
        <dbReference type="EMBL" id="TVZ05929.1"/>
    </source>
</evidence>
<protein>
    <submittedName>
        <fullName evidence="3">DUF3068 domain-containing protein</fullName>
    </submittedName>
</protein>
<evidence type="ECO:0000256" key="1">
    <source>
        <dbReference type="SAM" id="MobiDB-lite"/>
    </source>
</evidence>
<comment type="caution">
    <text evidence="3">The sequence shown here is derived from an EMBL/GenBank/DDBJ whole genome shotgun (WGS) entry which is preliminary data.</text>
</comment>
<gene>
    <name evidence="3" type="ORF">EAS64_00155</name>
</gene>
<evidence type="ECO:0000313" key="4">
    <source>
        <dbReference type="Proteomes" id="UP000460272"/>
    </source>
</evidence>
<keyword evidence="4" id="KW-1185">Reference proteome</keyword>
<dbReference type="RefSeq" id="WP_145850682.1">
    <property type="nucleotide sequence ID" value="NZ_RPFW01000001.1"/>
</dbReference>
<accession>A0A6P2C3F0</accession>
<dbReference type="Proteomes" id="UP000460272">
    <property type="component" value="Unassembled WGS sequence"/>
</dbReference>
<proteinExistence type="predicted"/>
<sequence length="356" mass="37023">MRKTAISSGVIGLVLLISAGLMAWWITPSYIARVPSDFNKTRTYDATIRTLFNPAALATGNLAGAIKTGLPATISETVKVQQTSGNTALVQDTRNITVAGSTVGQTVSPYALDRQTLEATSSHPGSWSVIPATGLAVSWPFGAKQQNYTGWVYQTNTTTTLRYVKQAQQGGINTYEYQATVAPTPIKNPQLLASLPKSLPVSLLPGLSAAGLISPTVLTSLAHAFPNATSVPLAYTYQSANTYYVAPATGLVVNVSNNETEMGGIALPNGQILPVLPVLAYTYHATPASLSDAVNDANSGSSTITTLGVTGPITAAAVGFVLLVLAALLWIRGGSKGRPARTASTERHPAPASGSR</sequence>
<dbReference type="InterPro" id="IPR021424">
    <property type="entry name" value="PorA"/>
</dbReference>
<dbReference type="Pfam" id="PF11271">
    <property type="entry name" value="PorA"/>
    <property type="match status" value="1"/>
</dbReference>
<name>A0A6P2C3F0_9ACTN</name>
<keyword evidence="2" id="KW-1133">Transmembrane helix</keyword>
<keyword evidence="2" id="KW-0812">Transmembrane</keyword>
<dbReference type="EMBL" id="RPFW01000001">
    <property type="protein sequence ID" value="TVZ05929.1"/>
    <property type="molecule type" value="Genomic_DNA"/>
</dbReference>
<feature type="transmembrane region" description="Helical" evidence="2">
    <location>
        <begin position="309"/>
        <end position="331"/>
    </location>
</feature>
<organism evidence="3 4">
    <name type="scientific">Trebonia kvetii</name>
    <dbReference type="NCBI Taxonomy" id="2480626"/>
    <lineage>
        <taxon>Bacteria</taxon>
        <taxon>Bacillati</taxon>
        <taxon>Actinomycetota</taxon>
        <taxon>Actinomycetes</taxon>
        <taxon>Streptosporangiales</taxon>
        <taxon>Treboniaceae</taxon>
        <taxon>Trebonia</taxon>
    </lineage>
</organism>
<feature type="region of interest" description="Disordered" evidence="1">
    <location>
        <begin position="335"/>
        <end position="356"/>
    </location>
</feature>
<dbReference type="OrthoDB" id="153031at2"/>
<keyword evidence="2" id="KW-0472">Membrane</keyword>